<reference evidence="1" key="1">
    <citation type="submission" date="2023-07" db="EMBL/GenBank/DDBJ databases">
        <title>A chromosome-level genome assembly of Lolium multiflorum.</title>
        <authorList>
            <person name="Chen Y."/>
            <person name="Copetti D."/>
            <person name="Kolliker R."/>
            <person name="Studer B."/>
        </authorList>
    </citation>
    <scope>NUCLEOTIDE SEQUENCE</scope>
    <source>
        <strain evidence="1">02402/16</strain>
        <tissue evidence="1">Leaf</tissue>
    </source>
</reference>
<evidence type="ECO:0000313" key="2">
    <source>
        <dbReference type="Proteomes" id="UP001231189"/>
    </source>
</evidence>
<sequence>MPPAYIKGPRLLLPHPLLHRNPSRHKAPAFRRLGVPATQPGPRGRPWRVPVAGEAVEAAALDGRGRGRAAVVEQLRPRSPSLRPLRLPPTWRDAAEFLLRIDDDPLGIKRLRTISPSLSTASSRRICSYGRPATSRWTVEVCSTAGKMYLHTGWGKFAVTWRSSRLPAHLPLRGRR</sequence>
<protein>
    <submittedName>
        <fullName evidence="1">Uncharacterized protein</fullName>
    </submittedName>
</protein>
<name>A0AAD8WG04_LOLMU</name>
<organism evidence="1 2">
    <name type="scientific">Lolium multiflorum</name>
    <name type="common">Italian ryegrass</name>
    <name type="synonym">Lolium perenne subsp. multiflorum</name>
    <dbReference type="NCBI Taxonomy" id="4521"/>
    <lineage>
        <taxon>Eukaryota</taxon>
        <taxon>Viridiplantae</taxon>
        <taxon>Streptophyta</taxon>
        <taxon>Embryophyta</taxon>
        <taxon>Tracheophyta</taxon>
        <taxon>Spermatophyta</taxon>
        <taxon>Magnoliopsida</taxon>
        <taxon>Liliopsida</taxon>
        <taxon>Poales</taxon>
        <taxon>Poaceae</taxon>
        <taxon>BOP clade</taxon>
        <taxon>Pooideae</taxon>
        <taxon>Poodae</taxon>
        <taxon>Poeae</taxon>
        <taxon>Poeae Chloroplast Group 2 (Poeae type)</taxon>
        <taxon>Loliodinae</taxon>
        <taxon>Loliinae</taxon>
        <taxon>Lolium</taxon>
    </lineage>
</organism>
<dbReference type="Proteomes" id="UP001231189">
    <property type="component" value="Unassembled WGS sequence"/>
</dbReference>
<comment type="caution">
    <text evidence="1">The sequence shown here is derived from an EMBL/GenBank/DDBJ whole genome shotgun (WGS) entry which is preliminary data.</text>
</comment>
<keyword evidence="2" id="KW-1185">Reference proteome</keyword>
<dbReference type="AlphaFoldDB" id="A0AAD8WG04"/>
<accession>A0AAD8WG04</accession>
<evidence type="ECO:0000313" key="1">
    <source>
        <dbReference type="EMBL" id="KAK1660401.1"/>
    </source>
</evidence>
<dbReference type="EMBL" id="JAUUTY010000003">
    <property type="protein sequence ID" value="KAK1660401.1"/>
    <property type="molecule type" value="Genomic_DNA"/>
</dbReference>
<gene>
    <name evidence="1" type="ORF">QYE76_048560</name>
</gene>
<proteinExistence type="predicted"/>